<feature type="compositionally biased region" description="Polar residues" evidence="1">
    <location>
        <begin position="1"/>
        <end position="10"/>
    </location>
</feature>
<feature type="compositionally biased region" description="Polar residues" evidence="1">
    <location>
        <begin position="61"/>
        <end position="71"/>
    </location>
</feature>
<gene>
    <name evidence="2" type="ORF">VZT92_027888</name>
</gene>
<accession>A0AAW1DWV1</accession>
<organism evidence="2 3">
    <name type="scientific">Zoarces viviparus</name>
    <name type="common">Viviparous eelpout</name>
    <name type="synonym">Blennius viviparus</name>
    <dbReference type="NCBI Taxonomy" id="48416"/>
    <lineage>
        <taxon>Eukaryota</taxon>
        <taxon>Metazoa</taxon>
        <taxon>Chordata</taxon>
        <taxon>Craniata</taxon>
        <taxon>Vertebrata</taxon>
        <taxon>Euteleostomi</taxon>
        <taxon>Actinopterygii</taxon>
        <taxon>Neopterygii</taxon>
        <taxon>Teleostei</taxon>
        <taxon>Neoteleostei</taxon>
        <taxon>Acanthomorphata</taxon>
        <taxon>Eupercaria</taxon>
        <taxon>Perciformes</taxon>
        <taxon>Cottioidei</taxon>
        <taxon>Zoarcales</taxon>
        <taxon>Zoarcidae</taxon>
        <taxon>Zoarcinae</taxon>
        <taxon>Zoarces</taxon>
    </lineage>
</organism>
<protein>
    <submittedName>
        <fullName evidence="2">Uncharacterized protein</fullName>
    </submittedName>
</protein>
<feature type="region of interest" description="Disordered" evidence="1">
    <location>
        <begin position="61"/>
        <end position="104"/>
    </location>
</feature>
<evidence type="ECO:0000256" key="1">
    <source>
        <dbReference type="SAM" id="MobiDB-lite"/>
    </source>
</evidence>
<dbReference type="AlphaFoldDB" id="A0AAW1DWV1"/>
<reference evidence="2 3" key="1">
    <citation type="journal article" date="2024" name="Genome Biol. Evol.">
        <title>Chromosome-level genome assembly of the viviparous eelpout Zoarces viviparus.</title>
        <authorList>
            <person name="Fuhrmann N."/>
            <person name="Brasseur M.V."/>
            <person name="Bakowski C.E."/>
            <person name="Podsiadlowski L."/>
            <person name="Prost S."/>
            <person name="Krehenwinkel H."/>
            <person name="Mayer C."/>
        </authorList>
    </citation>
    <scope>NUCLEOTIDE SEQUENCE [LARGE SCALE GENOMIC DNA]</scope>
    <source>
        <strain evidence="2">NO-MEL_2022_Ind0_liver</strain>
    </source>
</reference>
<keyword evidence="3" id="KW-1185">Reference proteome</keyword>
<proteinExistence type="predicted"/>
<dbReference type="EMBL" id="JBCEZU010000597">
    <property type="protein sequence ID" value="KAK9514420.1"/>
    <property type="molecule type" value="Genomic_DNA"/>
</dbReference>
<feature type="region of interest" description="Disordered" evidence="1">
    <location>
        <begin position="1"/>
        <end position="25"/>
    </location>
</feature>
<evidence type="ECO:0000313" key="2">
    <source>
        <dbReference type="EMBL" id="KAK9514420.1"/>
    </source>
</evidence>
<name>A0AAW1DWV1_ZOAVI</name>
<sequence>MASTYSQKTLIGSVPPGTQDPFEWVSDPEVLEPDVKSQERKERRRWTLQCHVVKCAQHLYSESQQSAASSRDGNKLTAGLQRGDEAARSVTVCSVSMGKHGRHA</sequence>
<comment type="caution">
    <text evidence="2">The sequence shown here is derived from an EMBL/GenBank/DDBJ whole genome shotgun (WGS) entry which is preliminary data.</text>
</comment>
<evidence type="ECO:0000313" key="3">
    <source>
        <dbReference type="Proteomes" id="UP001488805"/>
    </source>
</evidence>
<dbReference type="Proteomes" id="UP001488805">
    <property type="component" value="Unassembled WGS sequence"/>
</dbReference>